<dbReference type="Proteomes" id="UP001332192">
    <property type="component" value="Chromosome"/>
</dbReference>
<dbReference type="SUPFAM" id="SSF55729">
    <property type="entry name" value="Acyl-CoA N-acyltransferases (Nat)"/>
    <property type="match status" value="1"/>
</dbReference>
<dbReference type="Pfam" id="PF13302">
    <property type="entry name" value="Acetyltransf_3"/>
    <property type="match status" value="1"/>
</dbReference>
<keyword evidence="3" id="KW-1185">Reference proteome</keyword>
<evidence type="ECO:0000313" key="2">
    <source>
        <dbReference type="EMBL" id="WRP17165.1"/>
    </source>
</evidence>
<organism evidence="2 3">
    <name type="scientific">Carboxydichorda subterranea</name>
    <dbReference type="NCBI Taxonomy" id="3109565"/>
    <lineage>
        <taxon>Bacteria</taxon>
        <taxon>Bacillati</taxon>
        <taxon>Bacillota</taxon>
        <taxon>Limnochordia</taxon>
        <taxon>Limnochordales</taxon>
        <taxon>Geochordaceae</taxon>
        <taxon>Carboxydichorda</taxon>
    </lineage>
</organism>
<protein>
    <submittedName>
        <fullName evidence="2">GNAT family protein</fullName>
        <ecNumber evidence="2">2.-.-.-</ecNumber>
    </submittedName>
</protein>
<evidence type="ECO:0000313" key="3">
    <source>
        <dbReference type="Proteomes" id="UP001332192"/>
    </source>
</evidence>
<dbReference type="EC" id="2.-.-.-" evidence="2"/>
<name>A0ABZ1BXE5_9FIRM</name>
<dbReference type="RefSeq" id="WP_324716437.1">
    <property type="nucleotide sequence ID" value="NZ_CP141615.1"/>
</dbReference>
<gene>
    <name evidence="2" type="ORF">U7230_13925</name>
</gene>
<dbReference type="PROSITE" id="PS51186">
    <property type="entry name" value="GNAT"/>
    <property type="match status" value="1"/>
</dbReference>
<reference evidence="2 3" key="1">
    <citation type="journal article" date="2024" name="Front. Microbiol.">
        <title>Novel thermophilic genera Geochorda gen. nov. and Carboxydochorda gen. nov. from the deep terrestrial subsurface reveal the ecophysiological diversity in the class Limnochordia.</title>
        <authorList>
            <person name="Karnachuk O.V."/>
            <person name="Lukina A.P."/>
            <person name="Avakyan M.R."/>
            <person name="Kadnikov V.V."/>
            <person name="Begmatov S."/>
            <person name="Beletsky A.V."/>
            <person name="Vlasova K.G."/>
            <person name="Novikov A.A."/>
            <person name="Shcherbakova V.A."/>
            <person name="Mardanov A.V."/>
            <person name="Ravin N.V."/>
        </authorList>
    </citation>
    <scope>NUCLEOTIDE SEQUENCE [LARGE SCALE GENOMIC DNA]</scope>
    <source>
        <strain evidence="2 3">L945</strain>
    </source>
</reference>
<sequence>MNEAALAAIDDAWSRTGRRVRLRLLRESDLPKRLEMTNDPQVQIETLGMTVGERTPYDIRSWFKTLSHDPSSRQIAVEDAQGRYVGDFDLHSLDARQDEGWVEPFFGDKEVRDQGQQAVAHLLTDAFETLLAYLFDEMRLSRVMVECLSTHPVLLQVLHDLGFSDVGRIDHMNGVISHVMELRRDARRVPPTTLPGGSRRW</sequence>
<dbReference type="GO" id="GO:0016740">
    <property type="term" value="F:transferase activity"/>
    <property type="evidence" value="ECO:0007669"/>
    <property type="project" value="UniProtKB-KW"/>
</dbReference>
<dbReference type="Gene3D" id="3.40.630.30">
    <property type="match status" value="1"/>
</dbReference>
<accession>A0ABZ1BXE5</accession>
<dbReference type="InterPro" id="IPR016181">
    <property type="entry name" value="Acyl_CoA_acyltransferase"/>
</dbReference>
<proteinExistence type="predicted"/>
<dbReference type="EMBL" id="CP141615">
    <property type="protein sequence ID" value="WRP17165.1"/>
    <property type="molecule type" value="Genomic_DNA"/>
</dbReference>
<dbReference type="InterPro" id="IPR000182">
    <property type="entry name" value="GNAT_dom"/>
</dbReference>
<evidence type="ECO:0000259" key="1">
    <source>
        <dbReference type="PROSITE" id="PS51186"/>
    </source>
</evidence>
<feature type="domain" description="N-acetyltransferase" evidence="1">
    <location>
        <begin position="20"/>
        <end position="185"/>
    </location>
</feature>
<keyword evidence="2" id="KW-0808">Transferase</keyword>